<dbReference type="EMBL" id="ASQA01000013">
    <property type="protein sequence ID" value="ETT86160.1"/>
    <property type="molecule type" value="Genomic_DNA"/>
</dbReference>
<dbReference type="Proteomes" id="UP000019062">
    <property type="component" value="Unassembled WGS sequence"/>
</dbReference>
<gene>
    <name evidence="5" type="ORF">C176_05587</name>
</gene>
<dbReference type="Pfam" id="PF00135">
    <property type="entry name" value="COesterase"/>
    <property type="match status" value="1"/>
</dbReference>
<dbReference type="InterPro" id="IPR050309">
    <property type="entry name" value="Type-B_Carboxylest/Lipase"/>
</dbReference>
<evidence type="ECO:0000313" key="5">
    <source>
        <dbReference type="EMBL" id="ETT86160.1"/>
    </source>
</evidence>
<name>W4F050_9BACL</name>
<dbReference type="GO" id="GO:0016787">
    <property type="term" value="F:hydrolase activity"/>
    <property type="evidence" value="ECO:0007669"/>
    <property type="project" value="UniProtKB-KW"/>
</dbReference>
<dbReference type="AlphaFoldDB" id="W4F050"/>
<dbReference type="PROSITE" id="PS00122">
    <property type="entry name" value="CARBOXYLESTERASE_B_1"/>
    <property type="match status" value="1"/>
</dbReference>
<dbReference type="EC" id="3.1.1.-" evidence="3"/>
<dbReference type="InterPro" id="IPR029058">
    <property type="entry name" value="AB_hydrolase_fold"/>
</dbReference>
<dbReference type="InterPro" id="IPR002018">
    <property type="entry name" value="CarbesteraseB"/>
</dbReference>
<dbReference type="PATRIC" id="fig|1227360.4.peg.1132"/>
<dbReference type="RefSeq" id="WP_051448607.1">
    <property type="nucleotide sequence ID" value="NZ_ASQA01000013.1"/>
</dbReference>
<protein>
    <recommendedName>
        <fullName evidence="3">Carboxylic ester hydrolase</fullName>
        <ecNumber evidence="3">3.1.1.-</ecNumber>
    </recommendedName>
</protein>
<accession>W4F050</accession>
<evidence type="ECO:0000256" key="3">
    <source>
        <dbReference type="RuleBase" id="RU361235"/>
    </source>
</evidence>
<evidence type="ECO:0000259" key="4">
    <source>
        <dbReference type="Pfam" id="PF00135"/>
    </source>
</evidence>
<comment type="caution">
    <text evidence="5">The sequence shown here is derived from an EMBL/GenBank/DDBJ whole genome shotgun (WGS) entry which is preliminary data.</text>
</comment>
<sequence length="542" mass="60285">MNGEVIQTRYGKVIGIPSDTQGVTVFKGIPIGADTGKENRFRAPQPPKSWEGVRGCDHYGDRFLQNPDPNCQGAFWFSEFNYASEYRPPVSENGLVVNIYQPEVQEGRKLPVYVWIHGGAGNYGSASDIKFDATKLAAKGVIVVLVQYRLGFLGWLTLPELCKENEHGACGNYAVHDNIFALKWVQENIEAFGGAKNKVTIGGQSAGAMQVMNLLRSPLAKGLFQRAIIQSGLTGFLNDPGAMGEAFGAGKPFPTVEEAATLSKEAIRESFGRDVTLKELREMEMEEFLKPPFAKNIEEKGVMPSATILEDLAARIQGTVLDGYVFTEESIDLMNPRNIEGIDIIMGGTTDEMTSLMAVNSTESPASNEILVTKLKAMHGEDILSLYSTSTKEESYASFLRAFSDDGLQRLLLSAGLNQVAKKPFVYSFAHVAPGKNEEFYGAYHSGDLWFTMGSLKPGRAHREWRKLDWGMMDVITDYWSNFIKTGNPNRESLSEWIPCDEKDEYPFMQFKDGQANLITTSGEEKREQYFRKRILESLNLN</sequence>
<dbReference type="eggNOG" id="COG2272">
    <property type="taxonomic scope" value="Bacteria"/>
</dbReference>
<dbReference type="SUPFAM" id="SSF53474">
    <property type="entry name" value="alpha/beta-Hydrolases"/>
    <property type="match status" value="1"/>
</dbReference>
<evidence type="ECO:0000313" key="6">
    <source>
        <dbReference type="Proteomes" id="UP000019062"/>
    </source>
</evidence>
<comment type="similarity">
    <text evidence="1 3">Belongs to the type-B carboxylesterase/lipase family.</text>
</comment>
<keyword evidence="2 3" id="KW-0378">Hydrolase</keyword>
<proteinExistence type="inferred from homology"/>
<feature type="domain" description="Carboxylesterase type B" evidence="4">
    <location>
        <begin position="4"/>
        <end position="516"/>
    </location>
</feature>
<evidence type="ECO:0000256" key="1">
    <source>
        <dbReference type="ARBA" id="ARBA00005964"/>
    </source>
</evidence>
<dbReference type="Gene3D" id="3.40.50.1820">
    <property type="entry name" value="alpha/beta hydrolase"/>
    <property type="match status" value="1"/>
</dbReference>
<dbReference type="PANTHER" id="PTHR11559">
    <property type="entry name" value="CARBOXYLESTERASE"/>
    <property type="match status" value="1"/>
</dbReference>
<keyword evidence="6" id="KW-1185">Reference proteome</keyword>
<dbReference type="InterPro" id="IPR019826">
    <property type="entry name" value="Carboxylesterase_B_AS"/>
</dbReference>
<organism evidence="5 6">
    <name type="scientific">Viridibacillus arenosi FSL R5-213</name>
    <dbReference type="NCBI Taxonomy" id="1227360"/>
    <lineage>
        <taxon>Bacteria</taxon>
        <taxon>Bacillati</taxon>
        <taxon>Bacillota</taxon>
        <taxon>Bacilli</taxon>
        <taxon>Bacillales</taxon>
        <taxon>Caryophanaceae</taxon>
        <taxon>Viridibacillus</taxon>
    </lineage>
</organism>
<evidence type="ECO:0000256" key="2">
    <source>
        <dbReference type="ARBA" id="ARBA00022801"/>
    </source>
</evidence>
<dbReference type="ESTHER" id="9bacl-w4f050">
    <property type="family name" value="Carb_B_Bacteria"/>
</dbReference>
<reference evidence="5 6" key="1">
    <citation type="journal article" date="2014" name="BMC Genomics">
        <title>Genomic comparison of sporeforming bacilli isolated from milk.</title>
        <authorList>
            <person name="Moreno Switt A.I."/>
            <person name="Andrus A.D."/>
            <person name="Ranieri M.L."/>
            <person name="Orsi R.H."/>
            <person name="Ivy R."/>
            <person name="den Bakker H.C."/>
            <person name="Martin N.H."/>
            <person name="Wiedmann M."/>
            <person name="Boor K.J."/>
        </authorList>
    </citation>
    <scope>NUCLEOTIDE SEQUENCE [LARGE SCALE GENOMIC DNA]</scope>
    <source>
        <strain evidence="5 6">FSL R5-213</strain>
    </source>
</reference>